<keyword evidence="3" id="KW-1185">Reference proteome</keyword>
<organism evidence="2 3">
    <name type="scientific">Corynascus novoguineensis</name>
    <dbReference type="NCBI Taxonomy" id="1126955"/>
    <lineage>
        <taxon>Eukaryota</taxon>
        <taxon>Fungi</taxon>
        <taxon>Dikarya</taxon>
        <taxon>Ascomycota</taxon>
        <taxon>Pezizomycotina</taxon>
        <taxon>Sordariomycetes</taxon>
        <taxon>Sordariomycetidae</taxon>
        <taxon>Sordariales</taxon>
        <taxon>Chaetomiaceae</taxon>
        <taxon>Corynascus</taxon>
    </lineage>
</organism>
<evidence type="ECO:0000259" key="1">
    <source>
        <dbReference type="Pfam" id="PF18648"/>
    </source>
</evidence>
<sequence>MSFRVTTRLPVIHTSFPTKLFRVNVDGPNVALQPWKFASALYDIRVDENGMVFPKTRAIEAGRYIGPNGAVMRPNTPMLHAVLTKHWMYKKKDAVIYEIEQGTELAEGLILVHERSDVFSLQPDAPMQLSELNKLLTDFLQSNGKSYTKQEFLEAYPRPIKVEGAHIVRSIINPGHNNHAAKLSVEHPKTRWRGDFEGRYAFGGFKGPKF</sequence>
<feature type="domain" description="Tse2 ADP-ribosyltransferase toxin" evidence="1">
    <location>
        <begin position="19"/>
        <end position="152"/>
    </location>
</feature>
<dbReference type="Proteomes" id="UP001303647">
    <property type="component" value="Unassembled WGS sequence"/>
</dbReference>
<gene>
    <name evidence="2" type="ORF">C7999DRAFT_42718</name>
</gene>
<dbReference type="InterPro" id="IPR041018">
    <property type="entry name" value="ADPRTs_Tse2"/>
</dbReference>
<dbReference type="PROSITE" id="PS50896">
    <property type="entry name" value="LISH"/>
    <property type="match status" value="1"/>
</dbReference>
<dbReference type="InterPro" id="IPR006594">
    <property type="entry name" value="LisH"/>
</dbReference>
<comment type="caution">
    <text evidence="2">The sequence shown here is derived from an EMBL/GenBank/DDBJ whole genome shotgun (WGS) entry which is preliminary data.</text>
</comment>
<accession>A0AAN7HLI9</accession>
<dbReference type="Pfam" id="PF18648">
    <property type="entry name" value="ADPRTs_Tse2"/>
    <property type="match status" value="1"/>
</dbReference>
<reference evidence="2" key="1">
    <citation type="journal article" date="2023" name="Mol. Phylogenet. Evol.">
        <title>Genome-scale phylogeny and comparative genomics of the fungal order Sordariales.</title>
        <authorList>
            <person name="Hensen N."/>
            <person name="Bonometti L."/>
            <person name="Westerberg I."/>
            <person name="Brannstrom I.O."/>
            <person name="Guillou S."/>
            <person name="Cros-Aarteil S."/>
            <person name="Calhoun S."/>
            <person name="Haridas S."/>
            <person name="Kuo A."/>
            <person name="Mondo S."/>
            <person name="Pangilinan J."/>
            <person name="Riley R."/>
            <person name="LaButti K."/>
            <person name="Andreopoulos B."/>
            <person name="Lipzen A."/>
            <person name="Chen C."/>
            <person name="Yan M."/>
            <person name="Daum C."/>
            <person name="Ng V."/>
            <person name="Clum A."/>
            <person name="Steindorff A."/>
            <person name="Ohm R.A."/>
            <person name="Martin F."/>
            <person name="Silar P."/>
            <person name="Natvig D.O."/>
            <person name="Lalanne C."/>
            <person name="Gautier V."/>
            <person name="Ament-Velasquez S.L."/>
            <person name="Kruys A."/>
            <person name="Hutchinson M.I."/>
            <person name="Powell A.J."/>
            <person name="Barry K."/>
            <person name="Miller A.N."/>
            <person name="Grigoriev I.V."/>
            <person name="Debuchy R."/>
            <person name="Gladieux P."/>
            <person name="Hiltunen Thoren M."/>
            <person name="Johannesson H."/>
        </authorList>
    </citation>
    <scope>NUCLEOTIDE SEQUENCE</scope>
    <source>
        <strain evidence="2">CBS 359.72</strain>
    </source>
</reference>
<dbReference type="AlphaFoldDB" id="A0AAN7HLI9"/>
<protein>
    <recommendedName>
        <fullName evidence="1">Tse2 ADP-ribosyltransferase toxin domain-containing protein</fullName>
    </recommendedName>
</protein>
<evidence type="ECO:0000313" key="2">
    <source>
        <dbReference type="EMBL" id="KAK4245823.1"/>
    </source>
</evidence>
<reference evidence="2" key="2">
    <citation type="submission" date="2023-05" db="EMBL/GenBank/DDBJ databases">
        <authorList>
            <consortium name="Lawrence Berkeley National Laboratory"/>
            <person name="Steindorff A."/>
            <person name="Hensen N."/>
            <person name="Bonometti L."/>
            <person name="Westerberg I."/>
            <person name="Brannstrom I.O."/>
            <person name="Guillou S."/>
            <person name="Cros-Aarteil S."/>
            <person name="Calhoun S."/>
            <person name="Haridas S."/>
            <person name="Kuo A."/>
            <person name="Mondo S."/>
            <person name="Pangilinan J."/>
            <person name="Riley R."/>
            <person name="Labutti K."/>
            <person name="Andreopoulos B."/>
            <person name="Lipzen A."/>
            <person name="Chen C."/>
            <person name="Yanf M."/>
            <person name="Daum C."/>
            <person name="Ng V."/>
            <person name="Clum A."/>
            <person name="Ohm R."/>
            <person name="Martin F."/>
            <person name="Silar P."/>
            <person name="Natvig D."/>
            <person name="Lalanne C."/>
            <person name="Gautier V."/>
            <person name="Ament-Velasquez S.L."/>
            <person name="Kruys A."/>
            <person name="Hutchinson M.I."/>
            <person name="Powell A.J."/>
            <person name="Barry K."/>
            <person name="Miller A.N."/>
            <person name="Grigoriev I.V."/>
            <person name="Debuchy R."/>
            <person name="Gladieux P."/>
            <person name="Thoren M.H."/>
            <person name="Johannesson H."/>
        </authorList>
    </citation>
    <scope>NUCLEOTIDE SEQUENCE</scope>
    <source>
        <strain evidence="2">CBS 359.72</strain>
    </source>
</reference>
<dbReference type="EMBL" id="MU857690">
    <property type="protein sequence ID" value="KAK4245823.1"/>
    <property type="molecule type" value="Genomic_DNA"/>
</dbReference>
<evidence type="ECO:0000313" key="3">
    <source>
        <dbReference type="Proteomes" id="UP001303647"/>
    </source>
</evidence>
<name>A0AAN7HLI9_9PEZI</name>
<proteinExistence type="predicted"/>